<reference evidence="1" key="1">
    <citation type="journal article" date="2014" name="Int. J. Syst. Evol. Microbiol.">
        <title>Complete genome sequence of Corynebacterium casei LMG S-19264T (=DSM 44701T), isolated from a smear-ripened cheese.</title>
        <authorList>
            <consortium name="US DOE Joint Genome Institute (JGI-PGF)"/>
            <person name="Walter F."/>
            <person name="Albersmeier A."/>
            <person name="Kalinowski J."/>
            <person name="Ruckert C."/>
        </authorList>
    </citation>
    <scope>NUCLEOTIDE SEQUENCE</scope>
    <source>
        <strain evidence="1">CGMCC 1.12919</strain>
    </source>
</reference>
<gene>
    <name evidence="1" type="ORF">GCM10010994_54300</name>
</gene>
<dbReference type="Proteomes" id="UP000637002">
    <property type="component" value="Unassembled WGS sequence"/>
</dbReference>
<dbReference type="AlphaFoldDB" id="A0A916XPI7"/>
<sequence>MTDLISLIELTETCNRSVRKAKLLGLPMLSYLLAMATEEARQSLAELQNHLEEEADCGLDEGRPARALASN</sequence>
<organism evidence="1 2">
    <name type="scientific">Chelatococcus reniformis</name>
    <dbReference type="NCBI Taxonomy" id="1494448"/>
    <lineage>
        <taxon>Bacteria</taxon>
        <taxon>Pseudomonadati</taxon>
        <taxon>Pseudomonadota</taxon>
        <taxon>Alphaproteobacteria</taxon>
        <taxon>Hyphomicrobiales</taxon>
        <taxon>Chelatococcaceae</taxon>
        <taxon>Chelatococcus</taxon>
    </lineage>
</organism>
<keyword evidence="2" id="KW-1185">Reference proteome</keyword>
<reference evidence="1" key="2">
    <citation type="submission" date="2020-09" db="EMBL/GenBank/DDBJ databases">
        <authorList>
            <person name="Sun Q."/>
            <person name="Zhou Y."/>
        </authorList>
    </citation>
    <scope>NUCLEOTIDE SEQUENCE</scope>
    <source>
        <strain evidence="1">CGMCC 1.12919</strain>
    </source>
</reference>
<proteinExistence type="predicted"/>
<accession>A0A916XPI7</accession>
<evidence type="ECO:0000313" key="1">
    <source>
        <dbReference type="EMBL" id="GGC89598.1"/>
    </source>
</evidence>
<dbReference type="RefSeq" id="WP_188612310.1">
    <property type="nucleotide sequence ID" value="NZ_BMGG01000011.1"/>
</dbReference>
<protein>
    <submittedName>
        <fullName evidence="1">Uncharacterized protein</fullName>
    </submittedName>
</protein>
<name>A0A916XPI7_9HYPH</name>
<dbReference type="EMBL" id="BMGG01000011">
    <property type="protein sequence ID" value="GGC89598.1"/>
    <property type="molecule type" value="Genomic_DNA"/>
</dbReference>
<comment type="caution">
    <text evidence="1">The sequence shown here is derived from an EMBL/GenBank/DDBJ whole genome shotgun (WGS) entry which is preliminary data.</text>
</comment>
<evidence type="ECO:0000313" key="2">
    <source>
        <dbReference type="Proteomes" id="UP000637002"/>
    </source>
</evidence>